<reference key="2">
    <citation type="submission" date="2011-10" db="EMBL/GenBank/DDBJ databases">
        <title>The genome and transcriptome sequence of Clonorchis sinensis provide insights into the carcinogenic liver fluke.</title>
        <authorList>
            <person name="Wang X."/>
            <person name="Huang Y."/>
            <person name="Chen W."/>
            <person name="Liu H."/>
            <person name="Guo L."/>
            <person name="Chen Y."/>
            <person name="Luo F."/>
            <person name="Zhou W."/>
            <person name="Sun J."/>
            <person name="Mao Q."/>
            <person name="Liang P."/>
            <person name="Zhou C."/>
            <person name="Tian Y."/>
            <person name="Men J."/>
            <person name="Lv X."/>
            <person name="Huang L."/>
            <person name="Zhou J."/>
            <person name="Hu Y."/>
            <person name="Li R."/>
            <person name="Zhang F."/>
            <person name="Lei H."/>
            <person name="Li X."/>
            <person name="Hu X."/>
            <person name="Liang C."/>
            <person name="Xu J."/>
            <person name="Wu Z."/>
            <person name="Yu X."/>
        </authorList>
    </citation>
    <scope>NUCLEOTIDE SEQUENCE</scope>
    <source>
        <strain>Henan</strain>
    </source>
</reference>
<protein>
    <submittedName>
        <fullName evidence="1">Uncharacterized protein</fullName>
    </submittedName>
</protein>
<proteinExistence type="predicted"/>
<evidence type="ECO:0000313" key="2">
    <source>
        <dbReference type="Proteomes" id="UP000008909"/>
    </source>
</evidence>
<dbReference type="EMBL" id="DF142907">
    <property type="protein sequence ID" value="GAA48740.1"/>
    <property type="molecule type" value="Genomic_DNA"/>
</dbReference>
<dbReference type="Proteomes" id="UP000008909">
    <property type="component" value="Unassembled WGS sequence"/>
</dbReference>
<accession>G7Y705</accession>
<evidence type="ECO:0000313" key="1">
    <source>
        <dbReference type="EMBL" id="GAA48740.1"/>
    </source>
</evidence>
<reference evidence="1" key="1">
    <citation type="journal article" date="2011" name="Genome Biol.">
        <title>The draft genome of the carcinogenic human liver fluke Clonorchis sinensis.</title>
        <authorList>
            <person name="Wang X."/>
            <person name="Chen W."/>
            <person name="Huang Y."/>
            <person name="Sun J."/>
            <person name="Men J."/>
            <person name="Liu H."/>
            <person name="Luo F."/>
            <person name="Guo L."/>
            <person name="Lv X."/>
            <person name="Deng C."/>
            <person name="Zhou C."/>
            <person name="Fan Y."/>
            <person name="Li X."/>
            <person name="Huang L."/>
            <person name="Hu Y."/>
            <person name="Liang C."/>
            <person name="Hu X."/>
            <person name="Xu J."/>
            <person name="Yu X."/>
        </authorList>
    </citation>
    <scope>NUCLEOTIDE SEQUENCE [LARGE SCALE GENOMIC DNA]</scope>
    <source>
        <strain evidence="1">Henan</strain>
    </source>
</reference>
<organism evidence="1 2">
    <name type="scientific">Clonorchis sinensis</name>
    <name type="common">Chinese liver fluke</name>
    <dbReference type="NCBI Taxonomy" id="79923"/>
    <lineage>
        <taxon>Eukaryota</taxon>
        <taxon>Metazoa</taxon>
        <taxon>Spiralia</taxon>
        <taxon>Lophotrochozoa</taxon>
        <taxon>Platyhelminthes</taxon>
        <taxon>Trematoda</taxon>
        <taxon>Digenea</taxon>
        <taxon>Opisthorchiida</taxon>
        <taxon>Opisthorchiata</taxon>
        <taxon>Opisthorchiidae</taxon>
        <taxon>Clonorchis</taxon>
    </lineage>
</organism>
<name>G7Y705_CLOSI</name>
<keyword evidence="2" id="KW-1185">Reference proteome</keyword>
<gene>
    <name evidence="1" type="ORF">CLF_101976</name>
</gene>
<dbReference type="AlphaFoldDB" id="G7Y705"/>
<sequence length="367" mass="41425">MALLHLISANNIQLQEHPVLRQMMPVHELAIIVNLRHLSDSELILIGQKGNVYKATITAVFPSVLKVWYRFSDHHKVCDCEWFRAFDGQDGSGGVTVNSEYLGNSYKVTPPSLCQTQSTGTPATIFFLPSTVIYRPLEPVIATTSKFSPSPNHLWDEFIPSRRTFRFAFSKAFTSLRPIRLTATEYRYGIIAYARIPAYPSGTNWAIGMDELVGRYPRSENCTLQPNDLKYDVRYGAIRKPKYVRPVMARRCHTQFDSRPATVSFQLSTVPSRPHVPLTSNMNNAPRLAPAASTLCLFQTAAPVGCCYGRKAYPTQDRSEIRYACRSGIKSRSDWSKVWTQQPIMAQYWPNAGCQCPIQNASEFPES</sequence>